<feature type="compositionally biased region" description="Low complexity" evidence="2">
    <location>
        <begin position="65"/>
        <end position="77"/>
    </location>
</feature>
<gene>
    <name evidence="3" type="ORF">SAMN05216260_11274</name>
</gene>
<evidence type="ECO:0000313" key="4">
    <source>
        <dbReference type="Proteomes" id="UP000198614"/>
    </source>
</evidence>
<sequence length="232" mass="24172">MSESTTTAPGLTSQYTAQVAEDLERNAKEQERIGAEIAALQEQLTALRQDHAVLVNLREALGLTPAATAPAPAVTPGAPVPAPRKKSGAAPGKPAKAPARKAEKSPAKPADKPAARTSTSRSAAKKAPSKARAKTPAKNIGAQKAEKSAPTLVTLVRDHLTGQNEPRSAAEIAAALDKLHPERAVKTTVVRNTLEALVAKDRAHRSKQGSSVFYTAVTAESGAPEQEKQPAQ</sequence>
<evidence type="ECO:0008006" key="5">
    <source>
        <dbReference type="Google" id="ProtNLM"/>
    </source>
</evidence>
<dbReference type="EMBL" id="FNAX01000012">
    <property type="protein sequence ID" value="SDF92508.1"/>
    <property type="molecule type" value="Genomic_DNA"/>
</dbReference>
<feature type="region of interest" description="Disordered" evidence="2">
    <location>
        <begin position="65"/>
        <end position="151"/>
    </location>
</feature>
<keyword evidence="1" id="KW-0175">Coiled coil</keyword>
<dbReference type="Proteomes" id="UP000198614">
    <property type="component" value="Unassembled WGS sequence"/>
</dbReference>
<organism evidence="3 4">
    <name type="scientific">Streptomyces griseoaurantiacus</name>
    <dbReference type="NCBI Taxonomy" id="68213"/>
    <lineage>
        <taxon>Bacteria</taxon>
        <taxon>Bacillati</taxon>
        <taxon>Actinomycetota</taxon>
        <taxon>Actinomycetes</taxon>
        <taxon>Kitasatosporales</taxon>
        <taxon>Streptomycetaceae</taxon>
        <taxon>Streptomyces</taxon>
        <taxon>Streptomyces aurantiacus group</taxon>
    </lineage>
</organism>
<evidence type="ECO:0000256" key="2">
    <source>
        <dbReference type="SAM" id="MobiDB-lite"/>
    </source>
</evidence>
<accession>A0A1G7Q216</accession>
<feature type="compositionally biased region" description="Basic residues" evidence="2">
    <location>
        <begin position="123"/>
        <end position="135"/>
    </location>
</feature>
<protein>
    <recommendedName>
        <fullName evidence="5">Penicillinase repressor</fullName>
    </recommendedName>
</protein>
<reference evidence="3 4" key="1">
    <citation type="submission" date="2016-10" db="EMBL/GenBank/DDBJ databases">
        <authorList>
            <person name="de Groot N.N."/>
        </authorList>
    </citation>
    <scope>NUCLEOTIDE SEQUENCE [LARGE SCALE GENOMIC DNA]</scope>
    <source>
        <strain evidence="3 4">CGMCC 4.1859</strain>
    </source>
</reference>
<evidence type="ECO:0000313" key="3">
    <source>
        <dbReference type="EMBL" id="SDF92508.1"/>
    </source>
</evidence>
<proteinExistence type="predicted"/>
<name>A0A1G7Q216_9ACTN</name>
<feature type="compositionally biased region" description="Basic and acidic residues" evidence="2">
    <location>
        <begin position="100"/>
        <end position="114"/>
    </location>
</feature>
<dbReference type="AlphaFoldDB" id="A0A1G7Q216"/>
<feature type="coiled-coil region" evidence="1">
    <location>
        <begin position="23"/>
        <end position="57"/>
    </location>
</feature>
<evidence type="ECO:0000256" key="1">
    <source>
        <dbReference type="SAM" id="Coils"/>
    </source>
</evidence>
<feature type="compositionally biased region" description="Low complexity" evidence="2">
    <location>
        <begin position="88"/>
        <end position="97"/>
    </location>
</feature>